<name>A0A162J556_9CLOT</name>
<evidence type="ECO:0000313" key="6">
    <source>
        <dbReference type="EMBL" id="OAA90455.1"/>
    </source>
</evidence>
<dbReference type="Gene3D" id="3.30.70.20">
    <property type="match status" value="2"/>
</dbReference>
<dbReference type="InterPro" id="IPR007160">
    <property type="entry name" value="DUF362"/>
</dbReference>
<dbReference type="GO" id="GO:0046872">
    <property type="term" value="F:metal ion binding"/>
    <property type="evidence" value="ECO:0007669"/>
    <property type="project" value="UniProtKB-KW"/>
</dbReference>
<evidence type="ECO:0000259" key="5">
    <source>
        <dbReference type="PROSITE" id="PS51379"/>
    </source>
</evidence>
<feature type="domain" description="4Fe-4S ferredoxin-type" evidence="5">
    <location>
        <begin position="182"/>
        <end position="209"/>
    </location>
</feature>
<dbReference type="AlphaFoldDB" id="A0A162J556"/>
<evidence type="ECO:0000313" key="7">
    <source>
        <dbReference type="Proteomes" id="UP000077407"/>
    </source>
</evidence>
<sequence>MKKVYFKAIDSYSKTEEISDAAGKLLRKVVEEEHISLEKFIPLKVHFGEKGNNTFIQSKNFAGIINYLKENNIDSAFIETNVLYRGERTTKEKHLKLAEDHGFTELPIIIADGEHGEDFEEVEINKKNFNKCKIGKEIASKKQLIVISHFKGHILAGFGGAIKQLGMGCASRGGKLAQHANSVPKINFFKCKGCSACAKKCPQNAITVNRKAKINKDKCVGCASCMAICPQGAIYHSWLGSMTKSFNERLAEYAYAAAKGKNNIYITFAFNITKNCDCEGHDMKPIAKDIGVFASTDPVAIDKACLDTLDKNSGRVVFKRGRYTLDYGEKIGLGSKEYELVEIN</sequence>
<dbReference type="EMBL" id="LITT01000011">
    <property type="protein sequence ID" value="OAA90455.1"/>
    <property type="molecule type" value="Genomic_DNA"/>
</dbReference>
<protein>
    <submittedName>
        <fullName evidence="6">Ferredoxin</fullName>
    </submittedName>
</protein>
<evidence type="ECO:0000256" key="1">
    <source>
        <dbReference type="ARBA" id="ARBA00022485"/>
    </source>
</evidence>
<reference evidence="6 7" key="1">
    <citation type="journal article" date="2015" name="Biotechnol. Bioeng.">
        <title>Genome sequence and phenotypic characterization of Caulobacter segnis.</title>
        <authorList>
            <person name="Patel S."/>
            <person name="Fletcher B."/>
            <person name="Scott D.C."/>
            <person name="Ely B."/>
        </authorList>
    </citation>
    <scope>NUCLEOTIDE SEQUENCE [LARGE SCALE GENOMIC DNA]</scope>
    <source>
        <strain evidence="6 7">ERI-2</strain>
    </source>
</reference>
<evidence type="ECO:0000256" key="2">
    <source>
        <dbReference type="ARBA" id="ARBA00022723"/>
    </source>
</evidence>
<proteinExistence type="predicted"/>
<dbReference type="Proteomes" id="UP000077407">
    <property type="component" value="Unassembled WGS sequence"/>
</dbReference>
<feature type="domain" description="4Fe-4S ferredoxin-type" evidence="5">
    <location>
        <begin position="210"/>
        <end position="239"/>
    </location>
</feature>
<dbReference type="PATRIC" id="fig|1538.10.peg.265"/>
<organism evidence="6 7">
    <name type="scientific">Clostridium ljungdahlii</name>
    <dbReference type="NCBI Taxonomy" id="1538"/>
    <lineage>
        <taxon>Bacteria</taxon>
        <taxon>Bacillati</taxon>
        <taxon>Bacillota</taxon>
        <taxon>Clostridia</taxon>
        <taxon>Eubacteriales</taxon>
        <taxon>Clostridiaceae</taxon>
        <taxon>Clostridium</taxon>
    </lineage>
</organism>
<dbReference type="InterPro" id="IPR017900">
    <property type="entry name" value="4Fe4S_Fe_S_CS"/>
</dbReference>
<comment type="caution">
    <text evidence="6">The sequence shown here is derived from an EMBL/GenBank/DDBJ whole genome shotgun (WGS) entry which is preliminary data.</text>
</comment>
<dbReference type="PANTHER" id="PTHR43687:SF1">
    <property type="entry name" value="FERREDOXIN III"/>
    <property type="match status" value="1"/>
</dbReference>
<keyword evidence="3" id="KW-0408">Iron</keyword>
<dbReference type="PROSITE" id="PS00198">
    <property type="entry name" value="4FE4S_FER_1"/>
    <property type="match status" value="1"/>
</dbReference>
<dbReference type="SUPFAM" id="SSF54862">
    <property type="entry name" value="4Fe-4S ferredoxins"/>
    <property type="match status" value="1"/>
</dbReference>
<accession>A0A162J556</accession>
<keyword evidence="1" id="KW-0004">4Fe-4S</keyword>
<dbReference type="Pfam" id="PF04015">
    <property type="entry name" value="DUF362"/>
    <property type="match status" value="1"/>
</dbReference>
<gene>
    <name evidence="6" type="ORF">WY13_01359</name>
</gene>
<dbReference type="GO" id="GO:0051539">
    <property type="term" value="F:4 iron, 4 sulfur cluster binding"/>
    <property type="evidence" value="ECO:0007669"/>
    <property type="project" value="UniProtKB-KW"/>
</dbReference>
<dbReference type="Pfam" id="PF12838">
    <property type="entry name" value="Fer4_7"/>
    <property type="match status" value="1"/>
</dbReference>
<dbReference type="PANTHER" id="PTHR43687">
    <property type="entry name" value="ADENYLYLSULFATE REDUCTASE, BETA SUBUNIT"/>
    <property type="match status" value="1"/>
</dbReference>
<keyword evidence="4" id="KW-0411">Iron-sulfur</keyword>
<dbReference type="PROSITE" id="PS51379">
    <property type="entry name" value="4FE4S_FER_2"/>
    <property type="match status" value="2"/>
</dbReference>
<dbReference type="RefSeq" id="WP_063554902.1">
    <property type="nucleotide sequence ID" value="NZ_LITT01000011.1"/>
</dbReference>
<dbReference type="InterPro" id="IPR017896">
    <property type="entry name" value="4Fe4S_Fe-S-bd"/>
</dbReference>
<evidence type="ECO:0000256" key="3">
    <source>
        <dbReference type="ARBA" id="ARBA00023004"/>
    </source>
</evidence>
<keyword evidence="2" id="KW-0479">Metal-binding</keyword>
<evidence type="ECO:0000256" key="4">
    <source>
        <dbReference type="ARBA" id="ARBA00023014"/>
    </source>
</evidence>
<dbReference type="InterPro" id="IPR050572">
    <property type="entry name" value="Fe-S_Ferredoxin"/>
</dbReference>